<sequence>MGTTAFILISKKKYTPERLLADSIISAYHADVMLNFHNSKNYDSNGQFLSTTLNINDKNVRENSESFILYVDALDNPNLDFFDYEYVGLNPNYKLYQAGTIEEVYGVEELVFQFIYHYLKANPDDYFWVADYDWVYSWEDIQRLKSLPYDSEWCYKNPK</sequence>
<accession>A0A429X0U0</accession>
<dbReference type="OrthoDB" id="1933584at2"/>
<dbReference type="EMBL" id="QYTW02000042">
    <property type="protein sequence ID" value="RST57114.1"/>
    <property type="molecule type" value="Genomic_DNA"/>
</dbReference>
<organism evidence="1 2">
    <name type="scientific">Siminovitchia terrae</name>
    <name type="common">Bacillus terrae</name>
    <dbReference type="NCBI Taxonomy" id="1914933"/>
    <lineage>
        <taxon>Bacteria</taxon>
        <taxon>Bacillati</taxon>
        <taxon>Bacillota</taxon>
        <taxon>Bacilli</taxon>
        <taxon>Bacillales</taxon>
        <taxon>Bacillaceae</taxon>
        <taxon>Siminovitchia</taxon>
    </lineage>
</organism>
<gene>
    <name evidence="1" type="ORF">D5F11_024530</name>
</gene>
<reference evidence="1 2" key="1">
    <citation type="submission" date="2018-12" db="EMBL/GenBank/DDBJ databases">
        <authorList>
            <person name="Sun L."/>
            <person name="Chen Z."/>
        </authorList>
    </citation>
    <scope>NUCLEOTIDE SEQUENCE [LARGE SCALE GENOMIC DNA]</scope>
    <source>
        <strain evidence="1 2">LMG 29736</strain>
    </source>
</reference>
<evidence type="ECO:0000313" key="1">
    <source>
        <dbReference type="EMBL" id="RST57114.1"/>
    </source>
</evidence>
<evidence type="ECO:0000313" key="2">
    <source>
        <dbReference type="Proteomes" id="UP000287296"/>
    </source>
</evidence>
<protein>
    <submittedName>
        <fullName evidence="1">Uncharacterized protein</fullName>
    </submittedName>
</protein>
<comment type="caution">
    <text evidence="1">The sequence shown here is derived from an EMBL/GenBank/DDBJ whole genome shotgun (WGS) entry which is preliminary data.</text>
</comment>
<dbReference type="RefSeq" id="WP_120118988.1">
    <property type="nucleotide sequence ID" value="NZ_QYTW02000042.1"/>
</dbReference>
<proteinExistence type="predicted"/>
<dbReference type="AlphaFoldDB" id="A0A429X0U0"/>
<dbReference type="Proteomes" id="UP000287296">
    <property type="component" value="Unassembled WGS sequence"/>
</dbReference>
<name>A0A429X0U0_SIMTE</name>